<accession>A0A4C1S9P6</accession>
<comment type="caution">
    <text evidence="1">The sequence shown here is derived from an EMBL/GenBank/DDBJ whole genome shotgun (WGS) entry which is preliminary data.</text>
</comment>
<protein>
    <submittedName>
        <fullName evidence="1">Uncharacterized protein</fullName>
    </submittedName>
</protein>
<evidence type="ECO:0000313" key="2">
    <source>
        <dbReference type="Proteomes" id="UP000299102"/>
    </source>
</evidence>
<proteinExistence type="predicted"/>
<evidence type="ECO:0000313" key="1">
    <source>
        <dbReference type="EMBL" id="GBO98863.1"/>
    </source>
</evidence>
<dbReference type="Proteomes" id="UP000299102">
    <property type="component" value="Unassembled WGS sequence"/>
</dbReference>
<sequence>MTSCGTPEGAESPRLEIVRGAEVPVLRYINCEIEILRGIRVCTSRSAFQIKVEVVHFTLSLRRTYYTHCMHTSRACAVRIRVSRYFTLWPGDSIRLTETRYRLSSQRAACVIFGPRSVVRRRRALRRRGAAAATG</sequence>
<gene>
    <name evidence="1" type="ORF">EVAR_99168_1</name>
</gene>
<reference evidence="1 2" key="1">
    <citation type="journal article" date="2019" name="Commun. Biol.">
        <title>The bagworm genome reveals a unique fibroin gene that provides high tensile strength.</title>
        <authorList>
            <person name="Kono N."/>
            <person name="Nakamura H."/>
            <person name="Ohtoshi R."/>
            <person name="Tomita M."/>
            <person name="Numata K."/>
            <person name="Arakawa K."/>
        </authorList>
    </citation>
    <scope>NUCLEOTIDE SEQUENCE [LARGE SCALE GENOMIC DNA]</scope>
</reference>
<organism evidence="1 2">
    <name type="scientific">Eumeta variegata</name>
    <name type="common">Bagworm moth</name>
    <name type="synonym">Eumeta japonica</name>
    <dbReference type="NCBI Taxonomy" id="151549"/>
    <lineage>
        <taxon>Eukaryota</taxon>
        <taxon>Metazoa</taxon>
        <taxon>Ecdysozoa</taxon>
        <taxon>Arthropoda</taxon>
        <taxon>Hexapoda</taxon>
        <taxon>Insecta</taxon>
        <taxon>Pterygota</taxon>
        <taxon>Neoptera</taxon>
        <taxon>Endopterygota</taxon>
        <taxon>Lepidoptera</taxon>
        <taxon>Glossata</taxon>
        <taxon>Ditrysia</taxon>
        <taxon>Tineoidea</taxon>
        <taxon>Psychidae</taxon>
        <taxon>Oiketicinae</taxon>
        <taxon>Eumeta</taxon>
    </lineage>
</organism>
<name>A0A4C1S9P6_EUMVA</name>
<keyword evidence="2" id="KW-1185">Reference proteome</keyword>
<dbReference type="AlphaFoldDB" id="A0A4C1S9P6"/>
<dbReference type="EMBL" id="BGZK01003218">
    <property type="protein sequence ID" value="GBO98863.1"/>
    <property type="molecule type" value="Genomic_DNA"/>
</dbReference>